<sequence length="109" mass="12376">MSQGAELSALLDRARAKGTDKQFREWVQKKPSCISGRFSEFLDSGEGRCVAAHIRRAGESGTGFKGEYACVPMTQAEHLLQHQHGESHFAGKEFFDEQRVKYLRMWVEL</sequence>
<dbReference type="RefSeq" id="WP_088258619.1">
    <property type="nucleotide sequence ID" value="NZ_NIDE01000016.1"/>
</dbReference>
<gene>
    <name evidence="1" type="ORF">FRUB_07971</name>
</gene>
<dbReference type="Proteomes" id="UP000214646">
    <property type="component" value="Unassembled WGS sequence"/>
</dbReference>
<comment type="caution">
    <text evidence="1">The sequence shown here is derived from an EMBL/GenBank/DDBJ whole genome shotgun (WGS) entry which is preliminary data.</text>
</comment>
<reference evidence="2" key="1">
    <citation type="submission" date="2017-06" db="EMBL/GenBank/DDBJ databases">
        <title>Genome analysis of Fimbriiglobus ruber SP5, the first member of the order Planctomycetales with confirmed chitinolytic capability.</title>
        <authorList>
            <person name="Ravin N.V."/>
            <person name="Rakitin A.L."/>
            <person name="Ivanova A.A."/>
            <person name="Beletsky A.V."/>
            <person name="Kulichevskaya I.S."/>
            <person name="Mardanov A.V."/>
            <person name="Dedysh S.N."/>
        </authorList>
    </citation>
    <scope>NUCLEOTIDE SEQUENCE [LARGE SCALE GENOMIC DNA]</scope>
    <source>
        <strain evidence="2">SP5</strain>
    </source>
</reference>
<proteinExistence type="predicted"/>
<dbReference type="AlphaFoldDB" id="A0A225DIB7"/>
<name>A0A225DIB7_9BACT</name>
<protein>
    <submittedName>
        <fullName evidence="1">Uncharacterized protein</fullName>
    </submittedName>
</protein>
<dbReference type="OrthoDB" id="149299at2"/>
<dbReference type="EMBL" id="NIDE01000016">
    <property type="protein sequence ID" value="OWK36919.1"/>
    <property type="molecule type" value="Genomic_DNA"/>
</dbReference>
<keyword evidence="2" id="KW-1185">Reference proteome</keyword>
<evidence type="ECO:0000313" key="2">
    <source>
        <dbReference type="Proteomes" id="UP000214646"/>
    </source>
</evidence>
<evidence type="ECO:0000313" key="1">
    <source>
        <dbReference type="EMBL" id="OWK36919.1"/>
    </source>
</evidence>
<organism evidence="1 2">
    <name type="scientific">Fimbriiglobus ruber</name>
    <dbReference type="NCBI Taxonomy" id="1908690"/>
    <lineage>
        <taxon>Bacteria</taxon>
        <taxon>Pseudomonadati</taxon>
        <taxon>Planctomycetota</taxon>
        <taxon>Planctomycetia</taxon>
        <taxon>Gemmatales</taxon>
        <taxon>Gemmataceae</taxon>
        <taxon>Fimbriiglobus</taxon>
    </lineage>
</organism>
<accession>A0A225DIB7</accession>